<name>A0A066XLS5_COLSU</name>
<comment type="caution">
    <text evidence="2">The sequence shown here is derived from an EMBL/GenBank/DDBJ whole genome shotgun (WGS) entry which is preliminary data.</text>
</comment>
<gene>
    <name evidence="2" type="ORF">CSUB01_10477</name>
</gene>
<dbReference type="HOGENOM" id="CLU_1885632_0_0_1"/>
<dbReference type="Proteomes" id="UP000027238">
    <property type="component" value="Unassembled WGS sequence"/>
</dbReference>
<feature type="compositionally biased region" description="Low complexity" evidence="1">
    <location>
        <begin position="114"/>
        <end position="135"/>
    </location>
</feature>
<evidence type="ECO:0000256" key="1">
    <source>
        <dbReference type="SAM" id="MobiDB-lite"/>
    </source>
</evidence>
<organism evidence="2 3">
    <name type="scientific">Colletotrichum sublineola</name>
    <name type="common">Sorghum anthracnose fungus</name>
    <dbReference type="NCBI Taxonomy" id="1173701"/>
    <lineage>
        <taxon>Eukaryota</taxon>
        <taxon>Fungi</taxon>
        <taxon>Dikarya</taxon>
        <taxon>Ascomycota</taxon>
        <taxon>Pezizomycotina</taxon>
        <taxon>Sordariomycetes</taxon>
        <taxon>Hypocreomycetidae</taxon>
        <taxon>Glomerellales</taxon>
        <taxon>Glomerellaceae</taxon>
        <taxon>Colletotrichum</taxon>
        <taxon>Colletotrichum graminicola species complex</taxon>
    </lineage>
</organism>
<dbReference type="EMBL" id="JMSE01000643">
    <property type="protein sequence ID" value="KDN68604.1"/>
    <property type="molecule type" value="Genomic_DNA"/>
</dbReference>
<accession>A0A066XLS5</accession>
<reference evidence="3" key="1">
    <citation type="journal article" date="2014" name="Genome Announc.">
        <title>Draft genome sequence of Colletotrichum sublineola, a destructive pathogen of cultivated sorghum.</title>
        <authorList>
            <person name="Baroncelli R."/>
            <person name="Sanz-Martin J.M."/>
            <person name="Rech G.E."/>
            <person name="Sukno S.A."/>
            <person name="Thon M.R."/>
        </authorList>
    </citation>
    <scope>NUCLEOTIDE SEQUENCE [LARGE SCALE GENOMIC DNA]</scope>
    <source>
        <strain evidence="3">TX430BB</strain>
    </source>
</reference>
<proteinExistence type="predicted"/>
<evidence type="ECO:0000313" key="3">
    <source>
        <dbReference type="Proteomes" id="UP000027238"/>
    </source>
</evidence>
<sequence>MVGSANTESSEPIPIPSSHYKSLEEYFKLLVDCGLCERVEPELAQQLQDFCTTNYAADKSSIASGADPATSITDLTDIATSQLPSTPSRISHSLLQEKMKDPAIMARFEEWSVQQLQHEQPQPQPQQNSPPHVYH</sequence>
<protein>
    <submittedName>
        <fullName evidence="2">Uncharacterized protein</fullName>
    </submittedName>
</protein>
<dbReference type="AlphaFoldDB" id="A0A066XLS5"/>
<feature type="region of interest" description="Disordered" evidence="1">
    <location>
        <begin position="113"/>
        <end position="135"/>
    </location>
</feature>
<keyword evidence="3" id="KW-1185">Reference proteome</keyword>
<evidence type="ECO:0000313" key="2">
    <source>
        <dbReference type="EMBL" id="KDN68604.1"/>
    </source>
</evidence>